<comment type="catalytic activity">
    <reaction evidence="9">
        <text>L-seryl-[protein] + ATP = O-phospho-L-seryl-[protein] + ADP + H(+)</text>
        <dbReference type="Rhea" id="RHEA:17989"/>
        <dbReference type="Rhea" id="RHEA-COMP:9863"/>
        <dbReference type="Rhea" id="RHEA-COMP:11604"/>
        <dbReference type="ChEBI" id="CHEBI:15378"/>
        <dbReference type="ChEBI" id="CHEBI:29999"/>
        <dbReference type="ChEBI" id="CHEBI:30616"/>
        <dbReference type="ChEBI" id="CHEBI:83421"/>
        <dbReference type="ChEBI" id="CHEBI:456216"/>
        <dbReference type="EC" id="2.7.11.1"/>
    </reaction>
</comment>
<keyword evidence="7" id="KW-0067">ATP-binding</keyword>
<feature type="compositionally biased region" description="Basic and acidic residues" evidence="11">
    <location>
        <begin position="1683"/>
        <end position="1705"/>
    </location>
</feature>
<feature type="compositionally biased region" description="Polar residues" evidence="11">
    <location>
        <begin position="1723"/>
        <end position="1744"/>
    </location>
</feature>
<feature type="region of interest" description="Disordered" evidence="11">
    <location>
        <begin position="183"/>
        <end position="289"/>
    </location>
</feature>
<dbReference type="Gene3D" id="1.10.510.10">
    <property type="entry name" value="Transferase(Phosphotransferase) domain 1"/>
    <property type="match status" value="2"/>
</dbReference>
<feature type="compositionally biased region" description="Low complexity" evidence="11">
    <location>
        <begin position="241"/>
        <end position="252"/>
    </location>
</feature>
<dbReference type="Pfam" id="PF00069">
    <property type="entry name" value="Pkinase"/>
    <property type="match status" value="2"/>
</dbReference>
<dbReference type="EC" id="2.7.11.1" evidence="1"/>
<dbReference type="InterPro" id="IPR011006">
    <property type="entry name" value="CheY-like_superfamily"/>
</dbReference>
<dbReference type="STRING" id="945553.A0A0D2PGG2"/>
<accession>A0A0D2PGG2</accession>
<feature type="compositionally biased region" description="Low complexity" evidence="11">
    <location>
        <begin position="1654"/>
        <end position="1668"/>
    </location>
</feature>
<dbReference type="InterPro" id="IPR000719">
    <property type="entry name" value="Prot_kinase_dom"/>
</dbReference>
<feature type="domain" description="Protein kinase" evidence="12">
    <location>
        <begin position="1122"/>
        <end position="1495"/>
    </location>
</feature>
<evidence type="ECO:0000256" key="8">
    <source>
        <dbReference type="ARBA" id="ARBA00047899"/>
    </source>
</evidence>
<evidence type="ECO:0000256" key="11">
    <source>
        <dbReference type="SAM" id="MobiDB-lite"/>
    </source>
</evidence>
<keyword evidence="5" id="KW-0547">Nucleotide-binding</keyword>
<dbReference type="GO" id="GO:1901992">
    <property type="term" value="P:positive regulation of mitotic cell cycle phase transition"/>
    <property type="evidence" value="ECO:0007669"/>
    <property type="project" value="UniProtKB-ARBA"/>
</dbReference>
<evidence type="ECO:0000259" key="12">
    <source>
        <dbReference type="PROSITE" id="PS50011"/>
    </source>
</evidence>
<evidence type="ECO:0000256" key="7">
    <source>
        <dbReference type="ARBA" id="ARBA00022840"/>
    </source>
</evidence>
<evidence type="ECO:0000313" key="15">
    <source>
        <dbReference type="EMBL" id="KJA29934.1"/>
    </source>
</evidence>
<feature type="compositionally biased region" description="Low complexity" evidence="11">
    <location>
        <begin position="262"/>
        <end position="280"/>
    </location>
</feature>
<organism evidence="15 16">
    <name type="scientific">Hypholoma sublateritium (strain FD-334 SS-4)</name>
    <dbReference type="NCBI Taxonomy" id="945553"/>
    <lineage>
        <taxon>Eukaryota</taxon>
        <taxon>Fungi</taxon>
        <taxon>Dikarya</taxon>
        <taxon>Basidiomycota</taxon>
        <taxon>Agaricomycotina</taxon>
        <taxon>Agaricomycetes</taxon>
        <taxon>Agaricomycetidae</taxon>
        <taxon>Agaricales</taxon>
        <taxon>Agaricineae</taxon>
        <taxon>Strophariaceae</taxon>
        <taxon>Hypholoma</taxon>
    </lineage>
</organism>
<feature type="region of interest" description="Disordered" evidence="11">
    <location>
        <begin position="440"/>
        <end position="483"/>
    </location>
</feature>
<keyword evidence="2" id="KW-0723">Serine/threonine-protein kinase</keyword>
<dbReference type="CDD" id="cd05579">
    <property type="entry name" value="STKc_MAST_like"/>
    <property type="match status" value="1"/>
</dbReference>
<dbReference type="Gene3D" id="3.30.200.20">
    <property type="entry name" value="Phosphorylase Kinase, domain 1"/>
    <property type="match status" value="2"/>
</dbReference>
<reference evidence="16" key="1">
    <citation type="submission" date="2014-04" db="EMBL/GenBank/DDBJ databases">
        <title>Evolutionary Origins and Diversification of the Mycorrhizal Mutualists.</title>
        <authorList>
            <consortium name="DOE Joint Genome Institute"/>
            <consortium name="Mycorrhizal Genomics Consortium"/>
            <person name="Kohler A."/>
            <person name="Kuo A."/>
            <person name="Nagy L.G."/>
            <person name="Floudas D."/>
            <person name="Copeland A."/>
            <person name="Barry K.W."/>
            <person name="Cichocki N."/>
            <person name="Veneault-Fourrey C."/>
            <person name="LaButti K."/>
            <person name="Lindquist E.A."/>
            <person name="Lipzen A."/>
            <person name="Lundell T."/>
            <person name="Morin E."/>
            <person name="Murat C."/>
            <person name="Riley R."/>
            <person name="Ohm R."/>
            <person name="Sun H."/>
            <person name="Tunlid A."/>
            <person name="Henrissat B."/>
            <person name="Grigoriev I.V."/>
            <person name="Hibbett D.S."/>
            <person name="Martin F."/>
        </authorList>
    </citation>
    <scope>NUCLEOTIDE SEQUENCE [LARGE SCALE GENOMIC DNA]</scope>
    <source>
        <strain evidence="16">FD-334 SS-4</strain>
    </source>
</reference>
<dbReference type="SMART" id="SM00220">
    <property type="entry name" value="S_TKc"/>
    <property type="match status" value="1"/>
</dbReference>
<evidence type="ECO:0000256" key="6">
    <source>
        <dbReference type="ARBA" id="ARBA00022777"/>
    </source>
</evidence>
<sequence length="1910" mass="210260">MADTNQIQRRQPPSPLVFSPDAILSPVPMQAQQSIASITHGSGSNTVSMPFVRRHVTRRLKAAKAECDKELQRVTNNITVFFEERLREGDHETERDRRERDYDTQHSDVEPLRDAFVYQQPNEFGSIQQNDEYSSDGGYDVEPEYHRHGRQRAYTQEPTSRPASILIHSLSSSPVIYPVSTHSAQMSPASLRRSTTAPWDRPLSSSVSSSAIGSSPASSTIMLPEAPGITRKQGNTQAPPTSATWGTGSASSRRLSRTIHIPSRPTQSGQSSRSTSRSRSPLPPLSSHPSFSEYAFNSSLNRRTSRILVDDPVDPIMAALYEIISVATDVTDTTIAQLTAQPKLMETIVQRVQNIGKTWDDHPDWHGRNWYVQMLLAVASLSRVVEWWEAEKQFWNFDDNEEEQDEPLMFVTKPAEESASVLSSALHHIESGLEGFKLDDDEHKVRIPTPPTVTRKPREESKDVASSSRLAPPTPMKVTPAPSPSKIIEAAESARVLATERLRLQAETAQNQNIVVELSLDGDHFIWVNHAWRVVVGQVYSSQHETISINAKISICRTDPEGLPGTRISSLLSRDDWGVFKEASQRLQDDDSHTVEVWFKLQVEPTVEHDPSAGTLYQQMEGKGMLMIDREDGQPSHTMWVIKPIAPARFEHDTLTIPLDENDLAPEPASTIRPSFQERPVMEPVTPFPFSQPISMEPILCRICECQIPQWYFEKHSETCAETHRLEAEIVECNESIAELRNTIRDLCVAVDRPSPAAIPEYRGMQIFTPSSSPIVSSPLQLFRANKMQRLGVKKMQKRLLDQIEDILQVATEIQMPSLKEEEAKEPIERQRLLSPGSERKISQIRQWSKPTTEDAALGQLLQDAERVMRQKIDNVVRMQNTIRYSEKIWHEWQERIENALAAEDASGSEGSTSEDDNQQAEQEVNDHSSTTSQYGGGSSGNTSQGPVEPTPMSSLSPAYFMTSHFRGNQSALISASNPANLVNRQQLQATRSSTPSSVSSPLALAAPIVAPSSPEEPMPLMLLDESSGQSQNNSSGLKNRKSLQNLLEPLFIVTPPTSPLVSARDGGSASSLTRESSTKRGHRRHSTANLLTSPPAAGPLSPRLASNQPLSRTTPTSIKDFDIIKPISKGAFGSVFLAKKKATGDYYAIKVLKKADMIAKNQITNVKAERMILMKQAESPFVAKLYFTFQSKDNLYLVMEYLNGGDCAALIKSLGCLPEEWTKNYIAEVVLGLEYLHQRGVVHRDLKPDNLLIDAHGHLKLTDFGLSRIGLLGRQTRESQLGRPLTRYSSRSRPPSMDSAYLASPMMFPDLAGVGSYFTQRTNMVPRVGNSPYQIPLDDLGESSGSESVSGLHARRSIKLAESPLQSFATELTTDLRSHSNSSAGTPPGEQKFVGTPDYLAPETILGLRGDDAAVDWWALGVITYEFLYGIPPFHAETPEKVFENILSGHIEWHEEWVEFSEEARDFMKALMTIDPNERLGSGGAEEVKAHPFFSGIDWEKVTTTEAAFIPQLSDPESTDYFDPRGAMPTLFHDDDQVAVQTQTGLDSPTGSSNMPPPSMPMPIAGREPPLSGGSDDFGSFSFKNLPVLKQANDDMIRKIKTDQMVPIAQSLTEPANFHQRKRSVSQRIKKPPSVVTDIGMGGKLPAGPPSPATSTSSIASSPSRSSLPPPTPGNGGTHIRKPSEYGAVERFKLNHMEGGDRRNSRLRTASVSSAGDGSGSETWMSTGYSSQHESNTPPSSVHSIDLRKGPDPSDRAVTVLLAEDNPITAKIIETLLIRLGCRVVVVADGSEAISVTMGDIKFDCILMDLQMPVLDGEGAARYIKSTNGKNTNTPIIAVSAYSGTDPNDTSNVFTASLAKPLQKADLIAVLRQLGFKTSPMHSTAHPKVTTTSQGVAAHVPYYTAAIPI</sequence>
<evidence type="ECO:0000256" key="5">
    <source>
        <dbReference type="ARBA" id="ARBA00022741"/>
    </source>
</evidence>
<evidence type="ECO:0000259" key="13">
    <source>
        <dbReference type="PROSITE" id="PS50110"/>
    </source>
</evidence>
<dbReference type="Gene3D" id="3.40.50.2300">
    <property type="match status" value="1"/>
</dbReference>
<dbReference type="PROSITE" id="PS50110">
    <property type="entry name" value="RESPONSE_REGULATORY"/>
    <property type="match status" value="1"/>
</dbReference>
<evidence type="ECO:0000313" key="16">
    <source>
        <dbReference type="Proteomes" id="UP000054270"/>
    </source>
</evidence>
<name>A0A0D2PGG2_HYPSF</name>
<evidence type="ECO:0000256" key="4">
    <source>
        <dbReference type="ARBA" id="ARBA00022679"/>
    </source>
</evidence>
<dbReference type="GO" id="GO:0000160">
    <property type="term" value="P:phosphorelay signal transduction system"/>
    <property type="evidence" value="ECO:0007669"/>
    <property type="project" value="InterPro"/>
</dbReference>
<keyword evidence="4" id="KW-0808">Transferase</keyword>
<dbReference type="FunFam" id="1.10.510.10:FF:000580">
    <property type="entry name" value="AGC protein kinase"/>
    <property type="match status" value="1"/>
</dbReference>
<gene>
    <name evidence="15" type="ORF">HYPSUDRAFT_196239</name>
</gene>
<feature type="compositionally biased region" description="Basic residues" evidence="11">
    <location>
        <begin position="1620"/>
        <end position="1632"/>
    </location>
</feature>
<feature type="compositionally biased region" description="Low complexity" evidence="11">
    <location>
        <begin position="204"/>
        <end position="219"/>
    </location>
</feature>
<feature type="region of interest" description="Disordered" evidence="11">
    <location>
        <begin position="1059"/>
        <end position="1114"/>
    </location>
</feature>
<dbReference type="FunFam" id="3.30.200.20:FF:001008">
    <property type="entry name" value="Serine/threonine-protein kinase cek1"/>
    <property type="match status" value="1"/>
</dbReference>
<feature type="compositionally biased region" description="Polar residues" evidence="11">
    <location>
        <begin position="1"/>
        <end position="11"/>
    </location>
</feature>
<dbReference type="GO" id="GO:0004674">
    <property type="term" value="F:protein serine/threonine kinase activity"/>
    <property type="evidence" value="ECO:0007669"/>
    <property type="project" value="UniProtKB-KW"/>
</dbReference>
<feature type="region of interest" description="Disordered" evidence="11">
    <location>
        <begin position="1615"/>
        <end position="1752"/>
    </location>
</feature>
<comment type="catalytic activity">
    <reaction evidence="8">
        <text>L-threonyl-[protein] + ATP = O-phospho-L-threonyl-[protein] + ADP + H(+)</text>
        <dbReference type="Rhea" id="RHEA:46608"/>
        <dbReference type="Rhea" id="RHEA-COMP:11060"/>
        <dbReference type="Rhea" id="RHEA-COMP:11605"/>
        <dbReference type="ChEBI" id="CHEBI:15378"/>
        <dbReference type="ChEBI" id="CHEBI:30013"/>
        <dbReference type="ChEBI" id="CHEBI:30616"/>
        <dbReference type="ChEBI" id="CHEBI:61977"/>
        <dbReference type="ChEBI" id="CHEBI:456216"/>
        <dbReference type="EC" id="2.7.11.1"/>
    </reaction>
</comment>
<dbReference type="GO" id="GO:0005737">
    <property type="term" value="C:cytoplasm"/>
    <property type="evidence" value="ECO:0007669"/>
    <property type="project" value="TreeGrafter"/>
</dbReference>
<evidence type="ECO:0000256" key="9">
    <source>
        <dbReference type="ARBA" id="ARBA00048679"/>
    </source>
</evidence>
<protein>
    <recommendedName>
        <fullName evidence="1">non-specific serine/threonine protein kinase</fullName>
        <ecNumber evidence="1">2.7.11.1</ecNumber>
    </recommendedName>
</protein>
<evidence type="ECO:0000256" key="1">
    <source>
        <dbReference type="ARBA" id="ARBA00012513"/>
    </source>
</evidence>
<feature type="compositionally biased region" description="Polar residues" evidence="11">
    <location>
        <begin position="1105"/>
        <end position="1114"/>
    </location>
</feature>
<dbReference type="PROSITE" id="PS00108">
    <property type="entry name" value="PROTEIN_KINASE_ST"/>
    <property type="match status" value="1"/>
</dbReference>
<dbReference type="EMBL" id="KN817518">
    <property type="protein sequence ID" value="KJA29934.1"/>
    <property type="molecule type" value="Genomic_DNA"/>
</dbReference>
<evidence type="ECO:0000259" key="14">
    <source>
        <dbReference type="PROSITE" id="PS51285"/>
    </source>
</evidence>
<dbReference type="InterPro" id="IPR001789">
    <property type="entry name" value="Sig_transdc_resp-reg_receiver"/>
</dbReference>
<dbReference type="PROSITE" id="PS50011">
    <property type="entry name" value="PROTEIN_KINASE_DOM"/>
    <property type="match status" value="1"/>
</dbReference>
<dbReference type="OrthoDB" id="162894at2759"/>
<dbReference type="FunFam" id="1.10.510.10:FF:000340">
    <property type="entry name" value="Serine threonine protein kinase"/>
    <property type="match status" value="1"/>
</dbReference>
<dbReference type="GO" id="GO:0005634">
    <property type="term" value="C:nucleus"/>
    <property type="evidence" value="ECO:0007669"/>
    <property type="project" value="TreeGrafter"/>
</dbReference>
<feature type="region of interest" description="Disordered" evidence="11">
    <location>
        <begin position="904"/>
        <end position="956"/>
    </location>
</feature>
<dbReference type="PROSITE" id="PS51285">
    <property type="entry name" value="AGC_KINASE_CTER"/>
    <property type="match status" value="1"/>
</dbReference>
<feature type="region of interest" description="Disordered" evidence="11">
    <location>
        <begin position="1"/>
        <end position="21"/>
    </location>
</feature>
<dbReference type="Proteomes" id="UP000054270">
    <property type="component" value="Unassembled WGS sequence"/>
</dbReference>
<dbReference type="OMA" id="AKLYYAF"/>
<dbReference type="SMART" id="SM00133">
    <property type="entry name" value="S_TK_X"/>
    <property type="match status" value="1"/>
</dbReference>
<dbReference type="Pfam" id="PF00072">
    <property type="entry name" value="Response_reg"/>
    <property type="match status" value="1"/>
</dbReference>
<feature type="modified residue" description="4-aspartylphosphate" evidence="10">
    <location>
        <position position="1810"/>
    </location>
</feature>
<proteinExistence type="predicted"/>
<feature type="region of interest" description="Disordered" evidence="11">
    <location>
        <begin position="89"/>
        <end position="112"/>
    </location>
</feature>
<keyword evidence="16" id="KW-1185">Reference proteome</keyword>
<dbReference type="InterPro" id="IPR050236">
    <property type="entry name" value="Ser_Thr_kinase_AGC"/>
</dbReference>
<dbReference type="InterPro" id="IPR000961">
    <property type="entry name" value="AGC-kinase_C"/>
</dbReference>
<evidence type="ECO:0000256" key="2">
    <source>
        <dbReference type="ARBA" id="ARBA00022527"/>
    </source>
</evidence>
<evidence type="ECO:0000256" key="3">
    <source>
        <dbReference type="ARBA" id="ARBA00022553"/>
    </source>
</evidence>
<keyword evidence="3 10" id="KW-0597">Phosphoprotein</keyword>
<keyword evidence="6" id="KW-0418">Kinase</keyword>
<dbReference type="CDD" id="cd17546">
    <property type="entry name" value="REC_hyHK_CKI1_RcsC-like"/>
    <property type="match status" value="1"/>
</dbReference>
<dbReference type="InterPro" id="IPR008271">
    <property type="entry name" value="Ser/Thr_kinase_AS"/>
</dbReference>
<dbReference type="SMART" id="SM00448">
    <property type="entry name" value="REC"/>
    <property type="match status" value="1"/>
</dbReference>
<evidence type="ECO:0000256" key="10">
    <source>
        <dbReference type="PROSITE-ProRule" id="PRU00169"/>
    </source>
</evidence>
<dbReference type="GO" id="GO:0005524">
    <property type="term" value="F:ATP binding"/>
    <property type="evidence" value="ECO:0007669"/>
    <property type="project" value="UniProtKB-KW"/>
</dbReference>
<feature type="compositionally biased region" description="Polar residues" evidence="11">
    <location>
        <begin position="183"/>
        <end position="197"/>
    </location>
</feature>
<dbReference type="PANTHER" id="PTHR24356">
    <property type="entry name" value="SERINE/THREONINE-PROTEIN KINASE"/>
    <property type="match status" value="1"/>
</dbReference>
<dbReference type="SUPFAM" id="SSF52172">
    <property type="entry name" value="CheY-like"/>
    <property type="match status" value="1"/>
</dbReference>
<feature type="domain" description="AGC-kinase C-terminal" evidence="14">
    <location>
        <begin position="1496"/>
        <end position="1594"/>
    </location>
</feature>
<dbReference type="SUPFAM" id="SSF56112">
    <property type="entry name" value="Protein kinase-like (PK-like)"/>
    <property type="match status" value="1"/>
</dbReference>
<dbReference type="PANTHER" id="PTHR24356:SF1">
    <property type="entry name" value="SERINE_THREONINE-PROTEIN KINASE GREATWALL"/>
    <property type="match status" value="1"/>
</dbReference>
<feature type="domain" description="Response regulatory" evidence="13">
    <location>
        <begin position="1760"/>
        <end position="1876"/>
    </location>
</feature>
<dbReference type="InterPro" id="IPR011009">
    <property type="entry name" value="Kinase-like_dom_sf"/>
</dbReference>